<dbReference type="Proteomes" id="UP000078476">
    <property type="component" value="Unassembled WGS sequence"/>
</dbReference>
<evidence type="ECO:0000313" key="2">
    <source>
        <dbReference type="Proteomes" id="UP000078476"/>
    </source>
</evidence>
<sequence>MGYFTKRTVCSTTPLESLVLVACSRNIVFKFANKLLDNLLNINNMLPTLKFILANEVNMPPGER</sequence>
<reference evidence="1 2" key="1">
    <citation type="submission" date="2016-03" db="EMBL/GenBank/DDBJ databases">
        <authorList>
            <person name="Ploux O."/>
        </authorList>
    </citation>
    <scope>NUCLEOTIDE SEQUENCE [LARGE SCALE GENOMIC DNA]</scope>
    <source>
        <strain evidence="1 2">R-45370</strain>
    </source>
</reference>
<organism evidence="1 2">
    <name type="scientific">Methylomonas lenta</name>
    <dbReference type="NCBI Taxonomy" id="980561"/>
    <lineage>
        <taxon>Bacteria</taxon>
        <taxon>Pseudomonadati</taxon>
        <taxon>Pseudomonadota</taxon>
        <taxon>Gammaproteobacteria</taxon>
        <taxon>Methylococcales</taxon>
        <taxon>Methylococcaceae</taxon>
        <taxon>Methylomonas</taxon>
    </lineage>
</organism>
<comment type="caution">
    <text evidence="1">The sequence shown here is derived from an EMBL/GenBank/DDBJ whole genome shotgun (WGS) entry which is preliminary data.</text>
</comment>
<dbReference type="EMBL" id="LUUI01000162">
    <property type="protein sequence ID" value="OAI09958.1"/>
    <property type="molecule type" value="Genomic_DNA"/>
</dbReference>
<accession>A0A177MW74</accession>
<dbReference type="AlphaFoldDB" id="A0A177MW74"/>
<evidence type="ECO:0000313" key="1">
    <source>
        <dbReference type="EMBL" id="OAI09958.1"/>
    </source>
</evidence>
<proteinExistence type="predicted"/>
<dbReference type="STRING" id="980561.A1359_17965"/>
<protein>
    <submittedName>
        <fullName evidence="1">Uncharacterized protein</fullName>
    </submittedName>
</protein>
<name>A0A177MW74_9GAMM</name>
<gene>
    <name evidence="1" type="ORF">A1359_17965</name>
</gene>
<keyword evidence="2" id="KW-1185">Reference proteome</keyword>